<feature type="region of interest" description="Disordered" evidence="2">
    <location>
        <begin position="366"/>
        <end position="394"/>
    </location>
</feature>
<dbReference type="InterPro" id="IPR050827">
    <property type="entry name" value="CRP1_MDG1_kinase"/>
</dbReference>
<dbReference type="InterPro" id="IPR032640">
    <property type="entry name" value="AMPK1_CBM"/>
</dbReference>
<dbReference type="Pfam" id="PF16561">
    <property type="entry name" value="AMPK1_CBM"/>
    <property type="match status" value="1"/>
</dbReference>
<dbReference type="GO" id="GO:0005634">
    <property type="term" value="C:nucleus"/>
    <property type="evidence" value="ECO:0007669"/>
    <property type="project" value="TreeGrafter"/>
</dbReference>
<keyword evidence="5" id="KW-1185">Reference proteome</keyword>
<protein>
    <recommendedName>
        <fullName evidence="3">AMP-activated protein kinase glycogen-binding domain-containing protein</fullName>
    </recommendedName>
</protein>
<evidence type="ECO:0000259" key="3">
    <source>
        <dbReference type="Pfam" id="PF16561"/>
    </source>
</evidence>
<feature type="compositionally biased region" description="Low complexity" evidence="2">
    <location>
        <begin position="469"/>
        <end position="486"/>
    </location>
</feature>
<feature type="compositionally biased region" description="Basic and acidic residues" evidence="2">
    <location>
        <begin position="145"/>
        <end position="162"/>
    </location>
</feature>
<dbReference type="Proteomes" id="UP001321760">
    <property type="component" value="Unassembled WGS sequence"/>
</dbReference>
<name>A0AAV9GJR8_9PEZI</name>
<feature type="compositionally biased region" description="Low complexity" evidence="2">
    <location>
        <begin position="493"/>
        <end position="513"/>
    </location>
</feature>
<evidence type="ECO:0000256" key="1">
    <source>
        <dbReference type="ARBA" id="ARBA00038216"/>
    </source>
</evidence>
<feature type="compositionally biased region" description="Basic and acidic residues" evidence="2">
    <location>
        <begin position="219"/>
        <end position="232"/>
    </location>
</feature>
<dbReference type="GO" id="GO:0005737">
    <property type="term" value="C:cytoplasm"/>
    <property type="evidence" value="ECO:0007669"/>
    <property type="project" value="TreeGrafter"/>
</dbReference>
<feature type="region of interest" description="Disordered" evidence="2">
    <location>
        <begin position="211"/>
        <end position="253"/>
    </location>
</feature>
<accession>A0AAV9GJR8</accession>
<sequence>MGARDSDSLFNLCSVRHNDELLWLTIGLSFRSRRPHPAEEVYVTGTFDNWEKTEELQKVGDSFEKKVKLPVATDKIYYKFVVDGAWTTDHTAPQETDSQGNVNNVLLPKDMSKIEDASDPAAALISSVGPESTTAQLAAAVPLEDKPVEAKPAEEKAEDKPVEVTAPGGYPETPLADLDKAIKVDPLPAANGAVNPIDLALGEKIPDEVKAGSTTDNVTLDKESYEKSDRLPGVDTSLGNEAPVVDKEDVTINTVGPESTTAALAGEVPLEPKVPEIVKQSQEEAKVDPEASAIPEEVREKAEVEAELLKVVPEAPAVGEKTLSETVTAAATAASAAVLSAGAGAFAAAKGAADKLPAYAQDVLSPSPERAVPQEVTPAETPAIETPAEIAPEVPAEVKDSIKAAGETPEAAANPVAVEEKKEVEAELLKKVEEVKPAVTEAPVKVEEPKLEPKVEESKVEPKVEEPKAAPAAATETPAAPAVVETNGTKAVADAPASTSTEAAPAKPDNAAAGETVKEKKKRHRISAFFSKIKHKIQDH</sequence>
<evidence type="ECO:0000313" key="4">
    <source>
        <dbReference type="EMBL" id="KAK4447916.1"/>
    </source>
</evidence>
<dbReference type="GO" id="GO:0019901">
    <property type="term" value="F:protein kinase binding"/>
    <property type="evidence" value="ECO:0007669"/>
    <property type="project" value="TreeGrafter"/>
</dbReference>
<dbReference type="SUPFAM" id="SSF81296">
    <property type="entry name" value="E set domains"/>
    <property type="match status" value="1"/>
</dbReference>
<dbReference type="CDD" id="cd02859">
    <property type="entry name" value="E_set_AMPKbeta_like_N"/>
    <property type="match status" value="1"/>
</dbReference>
<dbReference type="Gene3D" id="2.60.40.10">
    <property type="entry name" value="Immunoglobulins"/>
    <property type="match status" value="1"/>
</dbReference>
<evidence type="ECO:0000313" key="5">
    <source>
        <dbReference type="Proteomes" id="UP001321760"/>
    </source>
</evidence>
<feature type="region of interest" description="Disordered" evidence="2">
    <location>
        <begin position="145"/>
        <end position="173"/>
    </location>
</feature>
<dbReference type="AlphaFoldDB" id="A0AAV9GJR8"/>
<dbReference type="PANTHER" id="PTHR10343">
    <property type="entry name" value="5'-AMP-ACTIVATED PROTEIN KINASE , BETA SUBUNIT"/>
    <property type="match status" value="1"/>
</dbReference>
<dbReference type="InterPro" id="IPR013783">
    <property type="entry name" value="Ig-like_fold"/>
</dbReference>
<reference evidence="4" key="2">
    <citation type="submission" date="2023-05" db="EMBL/GenBank/DDBJ databases">
        <authorList>
            <consortium name="Lawrence Berkeley National Laboratory"/>
            <person name="Steindorff A."/>
            <person name="Hensen N."/>
            <person name="Bonometti L."/>
            <person name="Westerberg I."/>
            <person name="Brannstrom I.O."/>
            <person name="Guillou S."/>
            <person name="Cros-Aarteil S."/>
            <person name="Calhoun S."/>
            <person name="Haridas S."/>
            <person name="Kuo A."/>
            <person name="Mondo S."/>
            <person name="Pangilinan J."/>
            <person name="Riley R."/>
            <person name="Labutti K."/>
            <person name="Andreopoulos B."/>
            <person name="Lipzen A."/>
            <person name="Chen C."/>
            <person name="Yanf M."/>
            <person name="Daum C."/>
            <person name="Ng V."/>
            <person name="Clum A."/>
            <person name="Ohm R."/>
            <person name="Martin F."/>
            <person name="Silar P."/>
            <person name="Natvig D."/>
            <person name="Lalanne C."/>
            <person name="Gautier V."/>
            <person name="Ament-Velasquez S.L."/>
            <person name="Kruys A."/>
            <person name="Hutchinson M.I."/>
            <person name="Powell A.J."/>
            <person name="Barry K."/>
            <person name="Miller A.N."/>
            <person name="Grigoriev I.V."/>
            <person name="Debuchy R."/>
            <person name="Gladieux P."/>
            <person name="Thoren M.H."/>
            <person name="Johannesson H."/>
        </authorList>
    </citation>
    <scope>NUCLEOTIDE SEQUENCE</scope>
    <source>
        <strain evidence="4">PSN243</strain>
    </source>
</reference>
<comment type="caution">
    <text evidence="4">The sequence shown here is derived from an EMBL/GenBank/DDBJ whole genome shotgun (WGS) entry which is preliminary data.</text>
</comment>
<dbReference type="PANTHER" id="PTHR10343:SF81">
    <property type="entry name" value="CRUCIFORM DNA-RECOGNIZING PROTEIN 1-RELATED"/>
    <property type="match status" value="1"/>
</dbReference>
<dbReference type="EMBL" id="MU865946">
    <property type="protein sequence ID" value="KAK4447916.1"/>
    <property type="molecule type" value="Genomic_DNA"/>
</dbReference>
<dbReference type="InterPro" id="IPR014756">
    <property type="entry name" value="Ig_E-set"/>
</dbReference>
<proteinExistence type="inferred from homology"/>
<gene>
    <name evidence="4" type="ORF">QBC34DRAFT_302178</name>
</gene>
<evidence type="ECO:0000256" key="2">
    <source>
        <dbReference type="SAM" id="MobiDB-lite"/>
    </source>
</evidence>
<dbReference type="GO" id="GO:0031588">
    <property type="term" value="C:nucleotide-activated protein kinase complex"/>
    <property type="evidence" value="ECO:0007669"/>
    <property type="project" value="TreeGrafter"/>
</dbReference>
<dbReference type="GO" id="GO:0007165">
    <property type="term" value="P:signal transduction"/>
    <property type="evidence" value="ECO:0007669"/>
    <property type="project" value="TreeGrafter"/>
</dbReference>
<feature type="domain" description="AMP-activated protein kinase glycogen-binding" evidence="3">
    <location>
        <begin position="36"/>
        <end position="106"/>
    </location>
</feature>
<organism evidence="4 5">
    <name type="scientific">Podospora aff. communis PSN243</name>
    <dbReference type="NCBI Taxonomy" id="3040156"/>
    <lineage>
        <taxon>Eukaryota</taxon>
        <taxon>Fungi</taxon>
        <taxon>Dikarya</taxon>
        <taxon>Ascomycota</taxon>
        <taxon>Pezizomycotina</taxon>
        <taxon>Sordariomycetes</taxon>
        <taxon>Sordariomycetidae</taxon>
        <taxon>Sordariales</taxon>
        <taxon>Podosporaceae</taxon>
        <taxon>Podospora</taxon>
    </lineage>
</organism>
<comment type="similarity">
    <text evidence="1">Belongs to the CRP1/MDG1 family.</text>
</comment>
<reference evidence="4" key="1">
    <citation type="journal article" date="2023" name="Mol. Phylogenet. Evol.">
        <title>Genome-scale phylogeny and comparative genomics of the fungal order Sordariales.</title>
        <authorList>
            <person name="Hensen N."/>
            <person name="Bonometti L."/>
            <person name="Westerberg I."/>
            <person name="Brannstrom I.O."/>
            <person name="Guillou S."/>
            <person name="Cros-Aarteil S."/>
            <person name="Calhoun S."/>
            <person name="Haridas S."/>
            <person name="Kuo A."/>
            <person name="Mondo S."/>
            <person name="Pangilinan J."/>
            <person name="Riley R."/>
            <person name="LaButti K."/>
            <person name="Andreopoulos B."/>
            <person name="Lipzen A."/>
            <person name="Chen C."/>
            <person name="Yan M."/>
            <person name="Daum C."/>
            <person name="Ng V."/>
            <person name="Clum A."/>
            <person name="Steindorff A."/>
            <person name="Ohm R.A."/>
            <person name="Martin F."/>
            <person name="Silar P."/>
            <person name="Natvig D.O."/>
            <person name="Lalanne C."/>
            <person name="Gautier V."/>
            <person name="Ament-Velasquez S.L."/>
            <person name="Kruys A."/>
            <person name="Hutchinson M.I."/>
            <person name="Powell A.J."/>
            <person name="Barry K."/>
            <person name="Miller A.N."/>
            <person name="Grigoriev I.V."/>
            <person name="Debuchy R."/>
            <person name="Gladieux P."/>
            <person name="Hiltunen Thoren M."/>
            <person name="Johannesson H."/>
        </authorList>
    </citation>
    <scope>NUCLEOTIDE SEQUENCE</scope>
    <source>
        <strain evidence="4">PSN243</strain>
    </source>
</reference>
<feature type="compositionally biased region" description="Basic and acidic residues" evidence="2">
    <location>
        <begin position="447"/>
        <end position="468"/>
    </location>
</feature>
<feature type="region of interest" description="Disordered" evidence="2">
    <location>
        <begin position="447"/>
        <end position="523"/>
    </location>
</feature>